<dbReference type="InterPro" id="IPR037291">
    <property type="entry name" value="DUF4139"/>
</dbReference>
<evidence type="ECO:0000313" key="3">
    <source>
        <dbReference type="EMBL" id="TCS92532.1"/>
    </source>
</evidence>
<dbReference type="Proteomes" id="UP000294599">
    <property type="component" value="Unassembled WGS sequence"/>
</dbReference>
<evidence type="ECO:0000259" key="2">
    <source>
        <dbReference type="Pfam" id="PF13598"/>
    </source>
</evidence>
<evidence type="ECO:0000256" key="1">
    <source>
        <dbReference type="SAM" id="SignalP"/>
    </source>
</evidence>
<feature type="domain" description="DUF4139" evidence="2">
    <location>
        <begin position="194"/>
        <end position="471"/>
    </location>
</feature>
<proteinExistence type="predicted"/>
<keyword evidence="4" id="KW-1185">Reference proteome</keyword>
<dbReference type="PANTHER" id="PTHR38075">
    <property type="entry name" value="DUF4139 DOMAIN-CONTAINING PROTEIN"/>
    <property type="match status" value="1"/>
</dbReference>
<dbReference type="RefSeq" id="WP_123522313.1">
    <property type="nucleotide sequence ID" value="NZ_JBHLWF010000075.1"/>
</dbReference>
<organism evidence="3 4">
    <name type="scientific">Pseudofulvimonas gallinarii</name>
    <dbReference type="NCBI Taxonomy" id="634155"/>
    <lineage>
        <taxon>Bacteria</taxon>
        <taxon>Pseudomonadati</taxon>
        <taxon>Pseudomonadota</taxon>
        <taxon>Gammaproteobacteria</taxon>
        <taxon>Lysobacterales</taxon>
        <taxon>Rhodanobacteraceae</taxon>
        <taxon>Pseudofulvimonas</taxon>
    </lineage>
</organism>
<feature type="signal peptide" evidence="1">
    <location>
        <begin position="1"/>
        <end position="24"/>
    </location>
</feature>
<comment type="caution">
    <text evidence="3">The sequence shown here is derived from an EMBL/GenBank/DDBJ whole genome shotgun (WGS) entry which is preliminary data.</text>
</comment>
<dbReference type="AlphaFoldDB" id="A0A4R3L033"/>
<reference evidence="3 4" key="1">
    <citation type="submission" date="2019-03" db="EMBL/GenBank/DDBJ databases">
        <title>Genomic Encyclopedia of Type Strains, Phase IV (KMG-IV): sequencing the most valuable type-strain genomes for metagenomic binning, comparative biology and taxonomic classification.</title>
        <authorList>
            <person name="Goeker M."/>
        </authorList>
    </citation>
    <scope>NUCLEOTIDE SEQUENCE [LARGE SCALE GENOMIC DNA]</scope>
    <source>
        <strain evidence="3 4">DSM 21944</strain>
    </source>
</reference>
<evidence type="ECO:0000313" key="4">
    <source>
        <dbReference type="Proteomes" id="UP000294599"/>
    </source>
</evidence>
<accession>A0A4R3L033</accession>
<sequence length="476" mass="51721">MPSSQAKAALIATLTLAGATASWAADGGGPRYALTIYTTDDAAPLFSGPVDYEPPPGYALVHERRSSEVGAGRGTLTLNGFPRYLDAGALTITLEQGHVFSQRFESEPLRSDRVLERSIGRQVTVEQYLGDSLVEISGELLSSALPLALRMADGSIVSINDYSRLRLANPPSGVSAVPQLRLGVESPRAGVQDLQLSYPTAGIAWRPEYVARLKGGRDCRVDFASFAQIVNQSGHSFSSARIKLVAGPPERENLASSGNGSGLPPFRLANPADLPNGSSQQVALIPEQRGQRCKADLLYVGQALRVHPGRVPMTDPAYGAGGMRQVRRTLSFKLSGDATIPAGRVRLLAEDEVDGTLDMLGEKQIAGTRPDQPLDLGMGIAPGLRGERQVTDFLQEPDGLAVAETVSVRLRNSNGTRQQVRVREHLYRWTRWDIVQSSQPFERRDHDAIEFLLDVPANGEASISYRVRYHWTEQYQ</sequence>
<keyword evidence="1" id="KW-0732">Signal</keyword>
<dbReference type="PANTHER" id="PTHR38075:SF1">
    <property type="entry name" value="DUF4139 DOMAIN-CONTAINING PROTEIN"/>
    <property type="match status" value="1"/>
</dbReference>
<name>A0A4R3L033_9GAMM</name>
<dbReference type="Pfam" id="PF13598">
    <property type="entry name" value="DUF4139"/>
    <property type="match status" value="1"/>
</dbReference>
<dbReference type="EMBL" id="SMAF01000034">
    <property type="protein sequence ID" value="TCS92532.1"/>
    <property type="molecule type" value="Genomic_DNA"/>
</dbReference>
<protein>
    <recommendedName>
        <fullName evidence="2">DUF4139 domain-containing protein</fullName>
    </recommendedName>
</protein>
<dbReference type="OrthoDB" id="9808067at2"/>
<feature type="chain" id="PRO_5030099212" description="DUF4139 domain-containing protein" evidence="1">
    <location>
        <begin position="25"/>
        <end position="476"/>
    </location>
</feature>
<gene>
    <name evidence="3" type="ORF">EDC25_13414</name>
</gene>